<dbReference type="AlphaFoldDB" id="A0A2V3ZQZ4"/>
<feature type="chain" id="PRO_5016059162" evidence="2">
    <location>
        <begin position="20"/>
        <end position="301"/>
    </location>
</feature>
<dbReference type="EMBL" id="QFLI01000024">
    <property type="protein sequence ID" value="PXX94890.1"/>
    <property type="molecule type" value="Genomic_DNA"/>
</dbReference>
<dbReference type="RefSeq" id="WP_110364058.1">
    <property type="nucleotide sequence ID" value="NZ_QFLI01000024.1"/>
</dbReference>
<keyword evidence="2" id="KW-0732">Signal</keyword>
<comment type="caution">
    <text evidence="3">The sequence shown here is derived from an EMBL/GenBank/DDBJ whole genome shotgun (WGS) entry which is preliminary data.</text>
</comment>
<proteinExistence type="predicted"/>
<organism evidence="3 4">
    <name type="scientific">Marinifilum breve</name>
    <dbReference type="NCBI Taxonomy" id="2184082"/>
    <lineage>
        <taxon>Bacteria</taxon>
        <taxon>Pseudomonadati</taxon>
        <taxon>Bacteroidota</taxon>
        <taxon>Bacteroidia</taxon>
        <taxon>Marinilabiliales</taxon>
        <taxon>Marinifilaceae</taxon>
    </lineage>
</organism>
<evidence type="ECO:0000313" key="4">
    <source>
        <dbReference type="Proteomes" id="UP000248079"/>
    </source>
</evidence>
<evidence type="ECO:0000313" key="3">
    <source>
        <dbReference type="EMBL" id="PXX94890.1"/>
    </source>
</evidence>
<accession>A0A2V3ZQZ4</accession>
<evidence type="ECO:0000256" key="1">
    <source>
        <dbReference type="SAM" id="Coils"/>
    </source>
</evidence>
<dbReference type="OrthoDB" id="769954at2"/>
<keyword evidence="4" id="KW-1185">Reference proteome</keyword>
<dbReference type="Proteomes" id="UP000248079">
    <property type="component" value="Unassembled WGS sequence"/>
</dbReference>
<feature type="signal peptide" evidence="2">
    <location>
        <begin position="1"/>
        <end position="19"/>
    </location>
</feature>
<feature type="coiled-coil region" evidence="1">
    <location>
        <begin position="271"/>
        <end position="301"/>
    </location>
</feature>
<gene>
    <name evidence="3" type="ORF">DF185_22835</name>
</gene>
<sequence length="301" mass="34406">MKKILLLLFAFALALCVKAQVYNPVVNYYYNGTPNHGVKIKTNIPFKHGLGMPTIIIEGYCYGTKTPIGLSLTWYVYDGNFIRPKLSSYGGYIPEIKLAVENGKTVIFINDRKYYNRFTIRAFAFGKSESESMFEGWTVTDESLNSTKVVTVPYENRFAGNIYFPQGKWQDNGNVGIGTTSPNHKLDVKGTIRAQELKVDMQGADFVFEEDYQLRSLEEVESFVQENKHLPDVAPAKEMQENGVNQSEMNQKLLQKIEELTLYVIEQNKLNQIQTKELKILKEENSELKKITGEIKKNIKQ</sequence>
<reference evidence="3 4" key="1">
    <citation type="submission" date="2018-05" db="EMBL/GenBank/DDBJ databases">
        <title>Marinifilum breve JC075T sp. nov., a marine bacterium isolated from Yongle Blue Hole in the South China Sea.</title>
        <authorList>
            <person name="Fu T."/>
        </authorList>
    </citation>
    <scope>NUCLEOTIDE SEQUENCE [LARGE SCALE GENOMIC DNA]</scope>
    <source>
        <strain evidence="3 4">JC075</strain>
    </source>
</reference>
<evidence type="ECO:0000256" key="2">
    <source>
        <dbReference type="SAM" id="SignalP"/>
    </source>
</evidence>
<protein>
    <submittedName>
        <fullName evidence="3">Uncharacterized protein</fullName>
    </submittedName>
</protein>
<keyword evidence="1" id="KW-0175">Coiled coil</keyword>
<name>A0A2V3ZQZ4_9BACT</name>